<evidence type="ECO:0000313" key="5">
    <source>
        <dbReference type="Proteomes" id="UP000694005"/>
    </source>
</evidence>
<dbReference type="AlphaFoldDB" id="A0A397YK52"/>
<gene>
    <name evidence="2" type="ORF">BRAPAZ1V2_A08P25730.2</name>
    <name evidence="3" type="ORF">BRARA_H01765</name>
</gene>
<evidence type="ECO:0000313" key="4">
    <source>
        <dbReference type="Proteomes" id="UP000264353"/>
    </source>
</evidence>
<evidence type="ECO:0000313" key="2">
    <source>
        <dbReference type="EMBL" id="CAG7898907.1"/>
    </source>
</evidence>
<accession>A0A397YK52</accession>
<evidence type="ECO:0008006" key="6">
    <source>
        <dbReference type="Google" id="ProtNLM"/>
    </source>
</evidence>
<feature type="chain" id="PRO_5039860006" description="Knottin scorpion toxin-like domain-containing protein" evidence="1">
    <location>
        <begin position="28"/>
        <end position="83"/>
    </location>
</feature>
<keyword evidence="1" id="KW-0732">Signal</keyword>
<dbReference type="EMBL" id="CM010635">
    <property type="protein sequence ID" value="RID51076.1"/>
    <property type="molecule type" value="Genomic_DNA"/>
</dbReference>
<evidence type="ECO:0000313" key="3">
    <source>
        <dbReference type="EMBL" id="RID51076.1"/>
    </source>
</evidence>
<name>A0A397YK52_BRACM</name>
<organism evidence="3 4">
    <name type="scientific">Brassica campestris</name>
    <name type="common">Field mustard</name>
    <dbReference type="NCBI Taxonomy" id="3711"/>
    <lineage>
        <taxon>Eukaryota</taxon>
        <taxon>Viridiplantae</taxon>
        <taxon>Streptophyta</taxon>
        <taxon>Embryophyta</taxon>
        <taxon>Tracheophyta</taxon>
        <taxon>Spermatophyta</taxon>
        <taxon>Magnoliopsida</taxon>
        <taxon>eudicotyledons</taxon>
        <taxon>Gunneridae</taxon>
        <taxon>Pentapetalae</taxon>
        <taxon>rosids</taxon>
        <taxon>malvids</taxon>
        <taxon>Brassicales</taxon>
        <taxon>Brassicaceae</taxon>
        <taxon>Brassiceae</taxon>
        <taxon>Brassica</taxon>
    </lineage>
</organism>
<dbReference type="Proteomes" id="UP000264353">
    <property type="component" value="Chromosome A8"/>
</dbReference>
<feature type="signal peptide" evidence="1">
    <location>
        <begin position="1"/>
        <end position="27"/>
    </location>
</feature>
<dbReference type="Gramene" id="A08p25730.2_BraZ1">
    <property type="protein sequence ID" value="A08p25730.2_BraZ1.CDS"/>
    <property type="gene ID" value="A08g25730.2_BraZ1"/>
</dbReference>
<dbReference type="EMBL" id="LS974624">
    <property type="protein sequence ID" value="CAG7898907.1"/>
    <property type="molecule type" value="Genomic_DNA"/>
</dbReference>
<protein>
    <recommendedName>
        <fullName evidence="6">Knottin scorpion toxin-like domain-containing protein</fullName>
    </recommendedName>
</protein>
<reference evidence="3 4" key="1">
    <citation type="submission" date="2018-06" db="EMBL/GenBank/DDBJ databases">
        <title>WGS assembly of Brassica rapa FPsc.</title>
        <authorList>
            <person name="Bowman J."/>
            <person name="Kohchi T."/>
            <person name="Yamato K."/>
            <person name="Jenkins J."/>
            <person name="Shu S."/>
            <person name="Ishizaki K."/>
            <person name="Yamaoka S."/>
            <person name="Nishihama R."/>
            <person name="Nakamura Y."/>
            <person name="Berger F."/>
            <person name="Adam C."/>
            <person name="Aki S."/>
            <person name="Althoff F."/>
            <person name="Araki T."/>
            <person name="Arteaga-Vazquez M."/>
            <person name="Balasubrmanian S."/>
            <person name="Bauer D."/>
            <person name="Boehm C."/>
            <person name="Briginshaw L."/>
            <person name="Caballero-Perez J."/>
            <person name="Catarino B."/>
            <person name="Chen F."/>
            <person name="Chiyoda S."/>
            <person name="Chovatia M."/>
            <person name="Davies K."/>
            <person name="Delmans M."/>
            <person name="Demura T."/>
            <person name="Dierschke T."/>
            <person name="Dolan L."/>
            <person name="Dorantes-Acosta A."/>
            <person name="Eklund D."/>
            <person name="Florent S."/>
            <person name="Flores-Sandoval E."/>
            <person name="Fujiyama A."/>
            <person name="Fukuzawa H."/>
            <person name="Galik B."/>
            <person name="Grimanelli D."/>
            <person name="Grimwood J."/>
            <person name="Grossniklaus U."/>
            <person name="Hamada T."/>
            <person name="Haseloff J."/>
            <person name="Hetherington A."/>
            <person name="Higo A."/>
            <person name="Hirakawa Y."/>
            <person name="Hundley H."/>
            <person name="Ikeda Y."/>
            <person name="Inoue K."/>
            <person name="Inoue S."/>
            <person name="Ishida S."/>
            <person name="Jia Q."/>
            <person name="Kakita M."/>
            <person name="Kanazawa T."/>
            <person name="Kawai Y."/>
            <person name="Kawashima T."/>
            <person name="Kennedy M."/>
            <person name="Kinose K."/>
            <person name="Kinoshita T."/>
            <person name="Kohara Y."/>
            <person name="Koide E."/>
            <person name="Komatsu K."/>
            <person name="Kopischke S."/>
            <person name="Kubo M."/>
            <person name="Kyozuka J."/>
            <person name="Lagercrantz U."/>
            <person name="Lin S."/>
            <person name="Lindquist E."/>
            <person name="Lipzen A."/>
            <person name="Lu C."/>
            <person name="Luna E."/>
            <person name="Martienssen R."/>
            <person name="Minamino N."/>
            <person name="Mizutani M."/>
            <person name="Mizutani M."/>
            <person name="Mochizuki N."/>
            <person name="Monte I."/>
            <person name="Mosher R."/>
            <person name="Nagasaki H."/>
            <person name="Nakagami H."/>
            <person name="Naramoto S."/>
            <person name="Nishitani K."/>
            <person name="Ohtani M."/>
            <person name="Okamoto T."/>
            <person name="Okumura M."/>
            <person name="Phillips J."/>
            <person name="Pollak B."/>
            <person name="Reinders A."/>
            <person name="Roevekamp M."/>
            <person name="Sano R."/>
            <person name="Sawa S."/>
            <person name="Schmid M."/>
            <person name="Shirakawa M."/>
            <person name="Solano R."/>
            <person name="Spunde A."/>
            <person name="Suetsugu N."/>
            <person name="Sugano S."/>
            <person name="Sugiyama A."/>
            <person name="Sun R."/>
            <person name="Suzuki Y."/>
            <person name="Takenaka M."/>
            <person name="Takezawa D."/>
            <person name="Tomogane H."/>
            <person name="Tsuzuki M."/>
            <person name="Ueda T."/>
            <person name="Umeda M."/>
            <person name="Ward J."/>
            <person name="Watanabe Y."/>
            <person name="Yazaki K."/>
            <person name="Yokoyama R."/>
            <person name="Yoshitake Y."/>
            <person name="Yotsui I."/>
            <person name="Zachgo S."/>
            <person name="Schmutz J."/>
        </authorList>
    </citation>
    <scope>NUCLEOTIDE SEQUENCE [LARGE SCALE GENOMIC DNA]</scope>
    <source>
        <strain evidence="4">cv. B-3</strain>
    </source>
</reference>
<dbReference type="Proteomes" id="UP000694005">
    <property type="component" value="Chromosome A08"/>
</dbReference>
<sequence length="83" mass="9242">MEQIRFRDVVRTIAVVFLLVIAEQATAGSIDYADCYGLCNPHCEQTCKGLGYTAWLCPLVQTKSFCCCTPKKKKIGHSVQLNN</sequence>
<proteinExistence type="predicted"/>
<evidence type="ECO:0000256" key="1">
    <source>
        <dbReference type="SAM" id="SignalP"/>
    </source>
</evidence>
<reference evidence="2 5" key="2">
    <citation type="submission" date="2021-07" db="EMBL/GenBank/DDBJ databases">
        <authorList>
            <consortium name="Genoscope - CEA"/>
            <person name="William W."/>
        </authorList>
    </citation>
    <scope>NUCLEOTIDE SEQUENCE [LARGE SCALE GENOMIC DNA]</scope>
</reference>